<comment type="caution">
    <text evidence="1">The sequence shown here is derived from an EMBL/GenBank/DDBJ whole genome shotgun (WGS) entry which is preliminary data.</text>
</comment>
<dbReference type="RefSeq" id="WP_209949493.1">
    <property type="nucleotide sequence ID" value="NZ_JAGGJU010000020.1"/>
</dbReference>
<keyword evidence="2" id="KW-1185">Reference proteome</keyword>
<sequence length="142" mass="14668">MSAATPRTRPVGATAVLGRTGFPAITSATGGQISIVTGASQAGFNPLDLLYASLAGCLAMSARIVASEMGLHDRISAITATVTGDKATEGLSRVGHFHIRFSITGDIDHATRKTIADRAEHEVCTVSNTIRGNPSFSTEILG</sequence>
<dbReference type="SUPFAM" id="SSF82784">
    <property type="entry name" value="OsmC-like"/>
    <property type="match status" value="1"/>
</dbReference>
<dbReference type="Gene3D" id="3.30.300.20">
    <property type="match status" value="1"/>
</dbReference>
<dbReference type="InterPro" id="IPR036102">
    <property type="entry name" value="OsmC/Ohrsf"/>
</dbReference>
<dbReference type="EMBL" id="JAGGJU010000020">
    <property type="protein sequence ID" value="MBP1853559.1"/>
    <property type="molecule type" value="Genomic_DNA"/>
</dbReference>
<proteinExistence type="predicted"/>
<dbReference type="Pfam" id="PF02566">
    <property type="entry name" value="OsmC"/>
    <property type="match status" value="1"/>
</dbReference>
<gene>
    <name evidence="1" type="ORF">J2Z17_005021</name>
</gene>
<name>A0ABS4E6J5_9HYPH</name>
<dbReference type="Proteomes" id="UP000759443">
    <property type="component" value="Unassembled WGS sequence"/>
</dbReference>
<reference evidence="1 2" key="1">
    <citation type="submission" date="2021-03" db="EMBL/GenBank/DDBJ databases">
        <title>Genomic Encyclopedia of Type Strains, Phase IV (KMG-IV): sequencing the most valuable type-strain genomes for metagenomic binning, comparative biology and taxonomic classification.</title>
        <authorList>
            <person name="Goeker M."/>
        </authorList>
    </citation>
    <scope>NUCLEOTIDE SEQUENCE [LARGE SCALE GENOMIC DNA]</scope>
    <source>
        <strain evidence="1 2">DSM 21600</strain>
    </source>
</reference>
<dbReference type="PANTHER" id="PTHR34352">
    <property type="entry name" value="PROTEIN YHFA"/>
    <property type="match status" value="1"/>
</dbReference>
<evidence type="ECO:0000313" key="1">
    <source>
        <dbReference type="EMBL" id="MBP1853559.1"/>
    </source>
</evidence>
<evidence type="ECO:0000313" key="2">
    <source>
        <dbReference type="Proteomes" id="UP000759443"/>
    </source>
</evidence>
<dbReference type="InterPro" id="IPR015946">
    <property type="entry name" value="KH_dom-like_a/b"/>
</dbReference>
<protein>
    <submittedName>
        <fullName evidence="1">OsmC-like protein</fullName>
    </submittedName>
</protein>
<dbReference type="PANTHER" id="PTHR34352:SF1">
    <property type="entry name" value="PROTEIN YHFA"/>
    <property type="match status" value="1"/>
</dbReference>
<accession>A0ABS4E6J5</accession>
<dbReference type="InterPro" id="IPR003718">
    <property type="entry name" value="OsmC/Ohr_fam"/>
</dbReference>
<organism evidence="1 2">
    <name type="scientific">Rhizobium halophytocola</name>
    <dbReference type="NCBI Taxonomy" id="735519"/>
    <lineage>
        <taxon>Bacteria</taxon>
        <taxon>Pseudomonadati</taxon>
        <taxon>Pseudomonadota</taxon>
        <taxon>Alphaproteobacteria</taxon>
        <taxon>Hyphomicrobiales</taxon>
        <taxon>Rhizobiaceae</taxon>
        <taxon>Rhizobium/Agrobacterium group</taxon>
        <taxon>Rhizobium</taxon>
    </lineage>
</organism>